<evidence type="ECO:0000256" key="1">
    <source>
        <dbReference type="ARBA" id="ARBA00009186"/>
    </source>
</evidence>
<comment type="similarity">
    <text evidence="1">Belongs to the CcmF/CycK/Ccl1/NrfE/CcsA family.</text>
</comment>
<reference evidence="4 5" key="1">
    <citation type="journal article" date="2021" name="Hortic Res">
        <title>Chromosome-scale assembly of the Dendrobium chrysotoxum genome enhances the understanding of orchid evolution.</title>
        <authorList>
            <person name="Zhang Y."/>
            <person name="Zhang G.Q."/>
            <person name="Zhang D."/>
            <person name="Liu X.D."/>
            <person name="Xu X.Y."/>
            <person name="Sun W.H."/>
            <person name="Yu X."/>
            <person name="Zhu X."/>
            <person name="Wang Z.W."/>
            <person name="Zhao X."/>
            <person name="Zhong W.Y."/>
            <person name="Chen H."/>
            <person name="Yin W.L."/>
            <person name="Huang T."/>
            <person name="Niu S.C."/>
            <person name="Liu Z.J."/>
        </authorList>
    </citation>
    <scope>NUCLEOTIDE SEQUENCE [LARGE SCALE GENOMIC DNA]</scope>
    <source>
        <strain evidence="4">Lindl</strain>
    </source>
</reference>
<dbReference type="PANTHER" id="PTHR43653">
    <property type="entry name" value="CYTOCHROME C ASSEMBLY PROTEIN-RELATED"/>
    <property type="match status" value="1"/>
</dbReference>
<dbReference type="GO" id="GO:0015232">
    <property type="term" value="F:heme transmembrane transporter activity"/>
    <property type="evidence" value="ECO:0007669"/>
    <property type="project" value="InterPro"/>
</dbReference>
<keyword evidence="3" id="KW-0732">Signal</keyword>
<evidence type="ECO:0000313" key="4">
    <source>
        <dbReference type="EMBL" id="KAH0446233.1"/>
    </source>
</evidence>
<evidence type="ECO:0000256" key="2">
    <source>
        <dbReference type="ARBA" id="ARBA00022748"/>
    </source>
</evidence>
<dbReference type="AlphaFoldDB" id="A0AAV7FS08"/>
<evidence type="ECO:0000256" key="3">
    <source>
        <dbReference type="SAM" id="SignalP"/>
    </source>
</evidence>
<protein>
    <recommendedName>
        <fullName evidence="6">Secreted protein</fullName>
    </recommendedName>
</protein>
<feature type="chain" id="PRO_5043775988" description="Secreted protein" evidence="3">
    <location>
        <begin position="20"/>
        <end position="65"/>
    </location>
</feature>
<sequence length="65" mass="7421">MQLRRRFFAFSSLWTGALMDTGREQAKRVVRNGKKETTTLPLCWTAGANTVSLTRTRHVVFEFGS</sequence>
<dbReference type="GO" id="GO:0017004">
    <property type="term" value="P:cytochrome complex assembly"/>
    <property type="evidence" value="ECO:0007669"/>
    <property type="project" value="UniProtKB-KW"/>
</dbReference>
<evidence type="ECO:0000313" key="5">
    <source>
        <dbReference type="Proteomes" id="UP000775213"/>
    </source>
</evidence>
<dbReference type="Proteomes" id="UP000775213">
    <property type="component" value="Unassembled WGS sequence"/>
</dbReference>
<organism evidence="4 5">
    <name type="scientific">Dendrobium chrysotoxum</name>
    <name type="common">Orchid</name>
    <dbReference type="NCBI Taxonomy" id="161865"/>
    <lineage>
        <taxon>Eukaryota</taxon>
        <taxon>Viridiplantae</taxon>
        <taxon>Streptophyta</taxon>
        <taxon>Embryophyta</taxon>
        <taxon>Tracheophyta</taxon>
        <taxon>Spermatophyta</taxon>
        <taxon>Magnoliopsida</taxon>
        <taxon>Liliopsida</taxon>
        <taxon>Asparagales</taxon>
        <taxon>Orchidaceae</taxon>
        <taxon>Epidendroideae</taxon>
        <taxon>Malaxideae</taxon>
        <taxon>Dendrobiinae</taxon>
        <taxon>Dendrobium</taxon>
    </lineage>
</organism>
<dbReference type="GO" id="GO:0016020">
    <property type="term" value="C:membrane"/>
    <property type="evidence" value="ECO:0007669"/>
    <property type="project" value="InterPro"/>
</dbReference>
<evidence type="ECO:0008006" key="6">
    <source>
        <dbReference type="Google" id="ProtNLM"/>
    </source>
</evidence>
<proteinExistence type="inferred from homology"/>
<dbReference type="InterPro" id="IPR003567">
    <property type="entry name" value="Cyt_c_biogenesis"/>
</dbReference>
<comment type="caution">
    <text evidence="4">The sequence shown here is derived from an EMBL/GenBank/DDBJ whole genome shotgun (WGS) entry which is preliminary data.</text>
</comment>
<gene>
    <name evidence="4" type="ORF">IEQ34_024923</name>
</gene>
<feature type="signal peptide" evidence="3">
    <location>
        <begin position="1"/>
        <end position="19"/>
    </location>
</feature>
<keyword evidence="5" id="KW-1185">Reference proteome</keyword>
<dbReference type="PANTHER" id="PTHR43653:SF1">
    <property type="entry name" value="CYTOCHROME C-TYPE BIOGENESIS PROTEIN CCMF"/>
    <property type="match status" value="1"/>
</dbReference>
<name>A0AAV7FS08_DENCH</name>
<dbReference type="EMBL" id="JAGFBR010000231">
    <property type="protein sequence ID" value="KAH0446233.1"/>
    <property type="molecule type" value="Genomic_DNA"/>
</dbReference>
<keyword evidence="2" id="KW-0201">Cytochrome c-type biogenesis</keyword>
<accession>A0AAV7FS08</accession>